<evidence type="ECO:0000256" key="1">
    <source>
        <dbReference type="ARBA" id="ARBA00004141"/>
    </source>
</evidence>
<dbReference type="OrthoDB" id="10256333at2759"/>
<keyword evidence="5 6" id="KW-0472">Membrane</keyword>
<sequence length="159" mass="17853">MDYVFGTIFGVLECPKIRIKRPSWLHLPSRMTVFAFVLITYFLVTGGIIFDIINGPPSVGTETDAKGNQRPVAFMQWRLSSQYIMEGLLCSFMFTLGAVGFIILDIVNEAKMTRLTRTITLSIGVASVFIAFICIRRIDFNFLNATAKFLGLVIILKTE</sequence>
<evidence type="ECO:0000313" key="8">
    <source>
        <dbReference type="Proteomes" id="UP000278807"/>
    </source>
</evidence>
<protein>
    <recommendedName>
        <fullName evidence="6">Oligosaccharyltransferase complex subunit</fullName>
    </recommendedName>
</protein>
<feature type="transmembrane region" description="Helical" evidence="6">
    <location>
        <begin position="83"/>
        <end position="107"/>
    </location>
</feature>
<dbReference type="AlphaFoldDB" id="A0A0R3T066"/>
<gene>
    <name evidence="7" type="ORF">HNAJ_LOCUS180</name>
</gene>
<evidence type="ECO:0000256" key="3">
    <source>
        <dbReference type="ARBA" id="ARBA00022692"/>
    </source>
</evidence>
<evidence type="ECO:0000313" key="7">
    <source>
        <dbReference type="EMBL" id="VDN96039.1"/>
    </source>
</evidence>
<comment type="subcellular location">
    <subcellularLocation>
        <location evidence="1 6">Membrane</location>
        <topology evidence="1 6">Multi-pass membrane protein</topology>
    </subcellularLocation>
</comment>
<dbReference type="PANTHER" id="PTHR13160">
    <property type="entry name" value="OLIGOSACCHARYLTRANSFERASE COMPLEX SUBUNIT OSTC"/>
    <property type="match status" value="1"/>
</dbReference>
<keyword evidence="4 6" id="KW-1133">Transmembrane helix</keyword>
<dbReference type="PANTHER" id="PTHR13160:SF4">
    <property type="entry name" value="OLIGOSACCHARYLTRANSFERASE COMPLEX SUBUNIT OSTC"/>
    <property type="match status" value="1"/>
</dbReference>
<comment type="subunit">
    <text evidence="6">Component of the oligosaccharyltransferase (OST) complex.</text>
</comment>
<dbReference type="WBParaSite" id="HNAJ_0000017901-mRNA-1">
    <property type="protein sequence ID" value="HNAJ_0000017901-mRNA-1"/>
    <property type="gene ID" value="HNAJ_0000017901"/>
</dbReference>
<dbReference type="GO" id="GO:0008250">
    <property type="term" value="C:oligosaccharyltransferase complex"/>
    <property type="evidence" value="ECO:0007669"/>
    <property type="project" value="UniProtKB-UniRule"/>
</dbReference>
<reference evidence="9" key="1">
    <citation type="submission" date="2017-02" db="UniProtKB">
        <authorList>
            <consortium name="WormBaseParasite"/>
        </authorList>
    </citation>
    <scope>IDENTIFICATION</scope>
</reference>
<evidence type="ECO:0000256" key="5">
    <source>
        <dbReference type="ARBA" id="ARBA00023136"/>
    </source>
</evidence>
<dbReference type="InterPro" id="IPR042416">
    <property type="entry name" value="OSTC"/>
</dbReference>
<evidence type="ECO:0000313" key="9">
    <source>
        <dbReference type="WBParaSite" id="HNAJ_0000017901-mRNA-1"/>
    </source>
</evidence>
<comment type="function">
    <text evidence="6">Specific component of the STT3A-containing form of the oligosaccharyl transferase (OST) complex that catalyzes the initial transfer of a defined glycan (Glc(3)Man(9)GlcNAc(2) in eukaryotes) from the lipid carrier dolichol-pyrophosphate to an asparagine residue within an Asn-X-Ser/Thr consensus motif in nascent polypeptide chains, the first step in protein N-glycosylation. N-glycosylation occurs cotranslationally and the complex associates with the Sec61 complex at the channel-forming translocon complex that mediates protein translocation across the endoplasmic reticulum (ER). All subunits are required for a maximal enzyme activity.</text>
</comment>
<dbReference type="Pfam" id="PF04756">
    <property type="entry name" value="OST3_OST6"/>
    <property type="match status" value="1"/>
</dbReference>
<evidence type="ECO:0000256" key="6">
    <source>
        <dbReference type="RuleBase" id="RU366060"/>
    </source>
</evidence>
<dbReference type="STRING" id="102285.A0A0R3T066"/>
<evidence type="ECO:0000256" key="2">
    <source>
        <dbReference type="ARBA" id="ARBA00009376"/>
    </source>
</evidence>
<organism evidence="9">
    <name type="scientific">Rodentolepis nana</name>
    <name type="common">Dwarf tapeworm</name>
    <name type="synonym">Hymenolepis nana</name>
    <dbReference type="NCBI Taxonomy" id="102285"/>
    <lineage>
        <taxon>Eukaryota</taxon>
        <taxon>Metazoa</taxon>
        <taxon>Spiralia</taxon>
        <taxon>Lophotrochozoa</taxon>
        <taxon>Platyhelminthes</taxon>
        <taxon>Cestoda</taxon>
        <taxon>Eucestoda</taxon>
        <taxon>Cyclophyllidea</taxon>
        <taxon>Hymenolepididae</taxon>
        <taxon>Rodentolepis</taxon>
    </lineage>
</organism>
<feature type="transmembrane region" description="Helical" evidence="6">
    <location>
        <begin position="119"/>
        <end position="138"/>
    </location>
</feature>
<proteinExistence type="inferred from homology"/>
<comment type="similarity">
    <text evidence="2 6">Belongs to the OSTC family.</text>
</comment>
<evidence type="ECO:0000256" key="4">
    <source>
        <dbReference type="ARBA" id="ARBA00022989"/>
    </source>
</evidence>
<keyword evidence="3 6" id="KW-0812">Transmembrane</keyword>
<dbReference type="EMBL" id="UZAE01000038">
    <property type="protein sequence ID" value="VDN96039.1"/>
    <property type="molecule type" value="Genomic_DNA"/>
</dbReference>
<name>A0A0R3T066_RODNA</name>
<accession>A0A0R3T066</accession>
<dbReference type="InterPro" id="IPR021149">
    <property type="entry name" value="OligosaccharylTrfase_OST3/OST6"/>
</dbReference>
<reference evidence="7 8" key="2">
    <citation type="submission" date="2018-11" db="EMBL/GenBank/DDBJ databases">
        <authorList>
            <consortium name="Pathogen Informatics"/>
        </authorList>
    </citation>
    <scope>NUCLEOTIDE SEQUENCE [LARGE SCALE GENOMIC DNA]</scope>
</reference>
<dbReference type="Proteomes" id="UP000278807">
    <property type="component" value="Unassembled WGS sequence"/>
</dbReference>
<feature type="transmembrane region" description="Helical" evidence="6">
    <location>
        <begin position="31"/>
        <end position="53"/>
    </location>
</feature>
<keyword evidence="8" id="KW-1185">Reference proteome</keyword>